<feature type="domain" description="Manganese/iron superoxide dismutase C-terminal" evidence="8">
    <location>
        <begin position="91"/>
        <end position="193"/>
    </location>
</feature>
<feature type="binding site" evidence="5">
    <location>
        <position position="28"/>
    </location>
    <ligand>
        <name>Mn(2+)</name>
        <dbReference type="ChEBI" id="CHEBI:29035"/>
    </ligand>
</feature>
<dbReference type="GO" id="GO:0004784">
    <property type="term" value="F:superoxide dismutase activity"/>
    <property type="evidence" value="ECO:0007669"/>
    <property type="project" value="UniProtKB-EC"/>
</dbReference>
<dbReference type="FunFam" id="1.10.287.990:FF:000001">
    <property type="entry name" value="Superoxide dismutase"/>
    <property type="match status" value="1"/>
</dbReference>
<dbReference type="InterPro" id="IPR019833">
    <property type="entry name" value="Mn/Fe_SOD_BS"/>
</dbReference>
<dbReference type="GO" id="GO:0046872">
    <property type="term" value="F:metal ion binding"/>
    <property type="evidence" value="ECO:0007669"/>
    <property type="project" value="UniProtKB-KW"/>
</dbReference>
<dbReference type="EMBL" id="LT629734">
    <property type="protein sequence ID" value="SDR66492.1"/>
    <property type="molecule type" value="Genomic_DNA"/>
</dbReference>
<feature type="domain" description="Manganese/iron superoxide dismutase N-terminal" evidence="7">
    <location>
        <begin position="4"/>
        <end position="84"/>
    </location>
</feature>
<evidence type="ECO:0000259" key="8">
    <source>
        <dbReference type="Pfam" id="PF02777"/>
    </source>
</evidence>
<reference evidence="10" key="1">
    <citation type="submission" date="2016-10" db="EMBL/GenBank/DDBJ databases">
        <authorList>
            <person name="Varghese N."/>
            <person name="Submissions S."/>
        </authorList>
    </citation>
    <scope>NUCLEOTIDE SEQUENCE [LARGE SCALE GENOMIC DNA]</scope>
    <source>
        <strain evidence="10">DSM 22965</strain>
    </source>
</reference>
<keyword evidence="3 5" id="KW-0479">Metal-binding</keyword>
<dbReference type="SUPFAM" id="SSF46609">
    <property type="entry name" value="Fe,Mn superoxide dismutase (SOD), N-terminal domain"/>
    <property type="match status" value="1"/>
</dbReference>
<dbReference type="PROSITE" id="PS00088">
    <property type="entry name" value="SOD_MN"/>
    <property type="match status" value="1"/>
</dbReference>
<feature type="binding site" evidence="5">
    <location>
        <position position="164"/>
    </location>
    <ligand>
        <name>Mn(2+)</name>
        <dbReference type="ChEBI" id="CHEBI:29035"/>
    </ligand>
</feature>
<sequence>MAVYTLPELPYDYAALEPHISAKIMELHHDKHHKAYVDGANTALEKLQAARDADDFANVNKLEKDLAFNLGGHTNHTVFWNNLSGDGGGEPEGELQAAIGEFFGDFAKFKAHFTANATGIQGSGWSVLAWDSIAARLNVFQLFDQQGNVPVGAHPILMLDMWEHAFYLDYLNVKADYVKAFWNIVNWQDAQARFDAAKAQTAGLITR</sequence>
<comment type="function">
    <text evidence="6">Destroys radicals which are normally produced within the cells and which are toxic to biological systems.</text>
</comment>
<feature type="binding site" evidence="5">
    <location>
        <position position="76"/>
    </location>
    <ligand>
        <name>Mn(2+)</name>
        <dbReference type="ChEBI" id="CHEBI:29035"/>
    </ligand>
</feature>
<evidence type="ECO:0000256" key="6">
    <source>
        <dbReference type="RuleBase" id="RU000414"/>
    </source>
</evidence>
<accession>A0A1H1KWV8</accession>
<dbReference type="Gene3D" id="1.10.287.990">
    <property type="entry name" value="Fe,Mn superoxide dismutase (SOD) domain"/>
    <property type="match status" value="1"/>
</dbReference>
<name>A0A1H1KWV8_9MICO</name>
<dbReference type="InterPro" id="IPR050265">
    <property type="entry name" value="Fe/Mn_Superoxide_Dismutase"/>
</dbReference>
<evidence type="ECO:0000259" key="7">
    <source>
        <dbReference type="Pfam" id="PF00081"/>
    </source>
</evidence>
<dbReference type="PANTHER" id="PTHR11404">
    <property type="entry name" value="SUPEROXIDE DISMUTASE 2"/>
    <property type="match status" value="1"/>
</dbReference>
<dbReference type="InterPro" id="IPR019832">
    <property type="entry name" value="Mn/Fe_SOD_C"/>
</dbReference>
<evidence type="ECO:0000256" key="2">
    <source>
        <dbReference type="ARBA" id="ARBA00012682"/>
    </source>
</evidence>
<evidence type="ECO:0000256" key="4">
    <source>
        <dbReference type="ARBA" id="ARBA00023002"/>
    </source>
</evidence>
<dbReference type="STRING" id="684552.SAMN04489719_0190"/>
<evidence type="ECO:0000256" key="5">
    <source>
        <dbReference type="PIRSR" id="PIRSR000349-1"/>
    </source>
</evidence>
<dbReference type="RefSeq" id="WP_092664959.1">
    <property type="nucleotide sequence ID" value="NZ_LT629734.1"/>
</dbReference>
<keyword evidence="4 6" id="KW-0560">Oxidoreductase</keyword>
<protein>
    <recommendedName>
        <fullName evidence="2 6">Superoxide dismutase</fullName>
        <ecNumber evidence="2 6">1.15.1.1</ecNumber>
    </recommendedName>
</protein>
<dbReference type="OrthoDB" id="9803125at2"/>
<dbReference type="Pfam" id="PF00081">
    <property type="entry name" value="Sod_Fe_N"/>
    <property type="match status" value="1"/>
</dbReference>
<proteinExistence type="inferred from homology"/>
<dbReference type="PIRSF" id="PIRSF000349">
    <property type="entry name" value="SODismutase"/>
    <property type="match status" value="1"/>
</dbReference>
<dbReference type="Gene3D" id="3.55.40.20">
    <property type="entry name" value="Iron/manganese superoxide dismutase, C-terminal domain"/>
    <property type="match status" value="1"/>
</dbReference>
<dbReference type="InterPro" id="IPR001189">
    <property type="entry name" value="Mn/Fe_SOD"/>
</dbReference>
<dbReference type="InterPro" id="IPR019831">
    <property type="entry name" value="Mn/Fe_SOD_N"/>
</dbReference>
<evidence type="ECO:0000256" key="1">
    <source>
        <dbReference type="ARBA" id="ARBA00008714"/>
    </source>
</evidence>
<dbReference type="Proteomes" id="UP000199649">
    <property type="component" value="Chromosome I"/>
</dbReference>
<dbReference type="FunFam" id="3.55.40.20:FF:000004">
    <property type="entry name" value="Superoxide dismutase [Fe]"/>
    <property type="match status" value="1"/>
</dbReference>
<dbReference type="PRINTS" id="PR01703">
    <property type="entry name" value="MNSODISMTASE"/>
</dbReference>
<comment type="similarity">
    <text evidence="1 6">Belongs to the iron/manganese superoxide dismutase family.</text>
</comment>
<dbReference type="InterPro" id="IPR036314">
    <property type="entry name" value="SOD_C_sf"/>
</dbReference>
<dbReference type="AlphaFoldDB" id="A0A1H1KWV8"/>
<dbReference type="EC" id="1.15.1.1" evidence="2 6"/>
<evidence type="ECO:0000313" key="9">
    <source>
        <dbReference type="EMBL" id="SDR66492.1"/>
    </source>
</evidence>
<organism evidence="9 10">
    <name type="scientific">Agrococcus carbonis</name>
    <dbReference type="NCBI Taxonomy" id="684552"/>
    <lineage>
        <taxon>Bacteria</taxon>
        <taxon>Bacillati</taxon>
        <taxon>Actinomycetota</taxon>
        <taxon>Actinomycetes</taxon>
        <taxon>Micrococcales</taxon>
        <taxon>Microbacteriaceae</taxon>
        <taxon>Agrococcus</taxon>
    </lineage>
</organism>
<evidence type="ECO:0000313" key="10">
    <source>
        <dbReference type="Proteomes" id="UP000199649"/>
    </source>
</evidence>
<dbReference type="Pfam" id="PF02777">
    <property type="entry name" value="Sod_Fe_C"/>
    <property type="match status" value="1"/>
</dbReference>
<dbReference type="InterPro" id="IPR036324">
    <property type="entry name" value="Mn/Fe_SOD_N_sf"/>
</dbReference>
<gene>
    <name evidence="9" type="ORF">SAMN04489719_0190</name>
</gene>
<evidence type="ECO:0000256" key="3">
    <source>
        <dbReference type="ARBA" id="ARBA00022723"/>
    </source>
</evidence>
<feature type="binding site" evidence="5">
    <location>
        <position position="160"/>
    </location>
    <ligand>
        <name>Mn(2+)</name>
        <dbReference type="ChEBI" id="CHEBI:29035"/>
    </ligand>
</feature>
<dbReference type="PANTHER" id="PTHR11404:SF6">
    <property type="entry name" value="SUPEROXIDE DISMUTASE [MN], MITOCHONDRIAL"/>
    <property type="match status" value="1"/>
</dbReference>
<keyword evidence="10" id="KW-1185">Reference proteome</keyword>
<dbReference type="SUPFAM" id="SSF54719">
    <property type="entry name" value="Fe,Mn superoxide dismutase (SOD), C-terminal domain"/>
    <property type="match status" value="1"/>
</dbReference>
<comment type="catalytic activity">
    <reaction evidence="6">
        <text>2 superoxide + 2 H(+) = H2O2 + O2</text>
        <dbReference type="Rhea" id="RHEA:20696"/>
        <dbReference type="ChEBI" id="CHEBI:15378"/>
        <dbReference type="ChEBI" id="CHEBI:15379"/>
        <dbReference type="ChEBI" id="CHEBI:16240"/>
        <dbReference type="ChEBI" id="CHEBI:18421"/>
        <dbReference type="EC" id="1.15.1.1"/>
    </reaction>
</comment>